<sequence>MGRRPPVSAASPGTHPLGQTDMYSMPLMDLGHLEPRRLSFDHKPSVPSEIQRVQALGGFCEKGRLMGTLSLTRALGDIFLHPFVSADPHITVSYLDTRDRILIMACDGLWDVLSDEDAVEVASQSNTPADAAMRLRDRAFSLSSGDNISVVCVLLDVRN</sequence>
<dbReference type="InterPro" id="IPR015655">
    <property type="entry name" value="PP2C"/>
</dbReference>
<dbReference type="Pfam" id="PF00481">
    <property type="entry name" value="PP2C"/>
    <property type="match status" value="1"/>
</dbReference>
<dbReference type="SUPFAM" id="SSF81606">
    <property type="entry name" value="PP2C-like"/>
    <property type="match status" value="1"/>
</dbReference>
<dbReference type="Gene3D" id="3.60.40.10">
    <property type="entry name" value="PPM-type phosphatase domain"/>
    <property type="match status" value="1"/>
</dbReference>
<dbReference type="EMBL" id="BDIP01005612">
    <property type="protein sequence ID" value="GIQ89954.1"/>
    <property type="molecule type" value="Genomic_DNA"/>
</dbReference>
<keyword evidence="4" id="KW-1185">Reference proteome</keyword>
<feature type="domain" description="PPM-type phosphatase" evidence="2">
    <location>
        <begin position="1"/>
        <end position="155"/>
    </location>
</feature>
<name>A0A9K3GN44_9EUKA</name>
<evidence type="ECO:0000259" key="2">
    <source>
        <dbReference type="PROSITE" id="PS51746"/>
    </source>
</evidence>
<dbReference type="SMART" id="SM00332">
    <property type="entry name" value="PP2Cc"/>
    <property type="match status" value="1"/>
</dbReference>
<reference evidence="3 4" key="1">
    <citation type="journal article" date="2018" name="PLoS ONE">
        <title>The draft genome of Kipferlia bialata reveals reductive genome evolution in fornicate parasites.</title>
        <authorList>
            <person name="Tanifuji G."/>
            <person name="Takabayashi S."/>
            <person name="Kume K."/>
            <person name="Takagi M."/>
            <person name="Nakayama T."/>
            <person name="Kamikawa R."/>
            <person name="Inagaki Y."/>
            <person name="Hashimoto T."/>
        </authorList>
    </citation>
    <scope>NUCLEOTIDE SEQUENCE [LARGE SCALE GENOMIC DNA]</scope>
    <source>
        <strain evidence="3">NY0173</strain>
    </source>
</reference>
<organism evidence="3 4">
    <name type="scientific">Kipferlia bialata</name>
    <dbReference type="NCBI Taxonomy" id="797122"/>
    <lineage>
        <taxon>Eukaryota</taxon>
        <taxon>Metamonada</taxon>
        <taxon>Carpediemonas-like organisms</taxon>
        <taxon>Kipferlia</taxon>
    </lineage>
</organism>
<dbReference type="GO" id="GO:0004722">
    <property type="term" value="F:protein serine/threonine phosphatase activity"/>
    <property type="evidence" value="ECO:0007669"/>
    <property type="project" value="InterPro"/>
</dbReference>
<comment type="caution">
    <text evidence="3">The sequence shown here is derived from an EMBL/GenBank/DDBJ whole genome shotgun (WGS) entry which is preliminary data.</text>
</comment>
<accession>A0A9K3GN44</accession>
<dbReference type="PROSITE" id="PS51746">
    <property type="entry name" value="PPM_2"/>
    <property type="match status" value="1"/>
</dbReference>
<protein>
    <submittedName>
        <fullName evidence="3">Protein phosphatase 2C family</fullName>
    </submittedName>
</protein>
<proteinExistence type="predicted"/>
<dbReference type="OrthoDB" id="10264738at2759"/>
<dbReference type="InterPro" id="IPR001932">
    <property type="entry name" value="PPM-type_phosphatase-like_dom"/>
</dbReference>
<evidence type="ECO:0000256" key="1">
    <source>
        <dbReference type="SAM" id="MobiDB-lite"/>
    </source>
</evidence>
<dbReference type="CDD" id="cd00143">
    <property type="entry name" value="PP2Cc"/>
    <property type="match status" value="1"/>
</dbReference>
<gene>
    <name evidence="3" type="ORF">KIPB_012577</name>
</gene>
<feature type="region of interest" description="Disordered" evidence="1">
    <location>
        <begin position="1"/>
        <end position="21"/>
    </location>
</feature>
<dbReference type="InterPro" id="IPR036457">
    <property type="entry name" value="PPM-type-like_dom_sf"/>
</dbReference>
<dbReference type="Proteomes" id="UP000265618">
    <property type="component" value="Unassembled WGS sequence"/>
</dbReference>
<dbReference type="AlphaFoldDB" id="A0A9K3GN44"/>
<evidence type="ECO:0000313" key="4">
    <source>
        <dbReference type="Proteomes" id="UP000265618"/>
    </source>
</evidence>
<evidence type="ECO:0000313" key="3">
    <source>
        <dbReference type="EMBL" id="GIQ89954.1"/>
    </source>
</evidence>
<dbReference type="PANTHER" id="PTHR47992">
    <property type="entry name" value="PROTEIN PHOSPHATASE"/>
    <property type="match status" value="1"/>
</dbReference>